<gene>
    <name evidence="2" type="ORF">A2024_07490</name>
</gene>
<comment type="caution">
    <text evidence="2">The sequence shown here is derived from an EMBL/GenBank/DDBJ whole genome shotgun (WGS) entry which is preliminary data.</text>
</comment>
<protein>
    <submittedName>
        <fullName evidence="2">Uncharacterized protein</fullName>
    </submittedName>
</protein>
<accession>A0A1F5RI12</accession>
<dbReference type="Proteomes" id="UP000177230">
    <property type="component" value="Unassembled WGS sequence"/>
</dbReference>
<dbReference type="EMBL" id="MFFM01000007">
    <property type="protein sequence ID" value="OGF14177.1"/>
    <property type="molecule type" value="Genomic_DNA"/>
</dbReference>
<evidence type="ECO:0000313" key="3">
    <source>
        <dbReference type="Proteomes" id="UP000177230"/>
    </source>
</evidence>
<keyword evidence="1" id="KW-1133">Transmembrane helix</keyword>
<reference evidence="2 3" key="1">
    <citation type="journal article" date="2016" name="Nat. Commun.">
        <title>Thousands of microbial genomes shed light on interconnected biogeochemical processes in an aquifer system.</title>
        <authorList>
            <person name="Anantharaman K."/>
            <person name="Brown C.T."/>
            <person name="Hug L.A."/>
            <person name="Sharon I."/>
            <person name="Castelle C.J."/>
            <person name="Probst A.J."/>
            <person name="Thomas B.C."/>
            <person name="Singh A."/>
            <person name="Wilkins M.J."/>
            <person name="Karaoz U."/>
            <person name="Brodie E.L."/>
            <person name="Williams K.H."/>
            <person name="Hubbard S.S."/>
            <person name="Banfield J.F."/>
        </authorList>
    </citation>
    <scope>NUCLEOTIDE SEQUENCE [LARGE SCALE GENOMIC DNA]</scope>
</reference>
<name>A0A1F5RI12_9BACT</name>
<keyword evidence="1" id="KW-0472">Membrane</keyword>
<proteinExistence type="predicted"/>
<sequence>MRKTFKITKKKPDNILKTKPTLKSKVEFTFIIITAVAALGSCWLAYKSLMSSDKTTQVIKNIEAEVLKKPSLFLEEQNTNTDSFGNVKLSFNIINTGLSEASHVNIKFYLPDTLKPMIYLPGRNGEKEVNERTMRFKNDSINTGLKYSFYEDEIINQRYKNGQPYSTKLPFIVEFKVNKQFVLRRDSLSITFLIQHSKGDTSGLILYGNH</sequence>
<organism evidence="2 3">
    <name type="scientific">Candidatus Edwardsbacteria bacterium GWF2_54_11</name>
    <dbReference type="NCBI Taxonomy" id="1817851"/>
    <lineage>
        <taxon>Bacteria</taxon>
        <taxon>Candidatus Edwardsiibacteriota</taxon>
    </lineage>
</organism>
<evidence type="ECO:0000256" key="1">
    <source>
        <dbReference type="SAM" id="Phobius"/>
    </source>
</evidence>
<dbReference type="AlphaFoldDB" id="A0A1F5RI12"/>
<evidence type="ECO:0000313" key="2">
    <source>
        <dbReference type="EMBL" id="OGF14177.1"/>
    </source>
</evidence>
<keyword evidence="1" id="KW-0812">Transmembrane</keyword>
<feature type="transmembrane region" description="Helical" evidence="1">
    <location>
        <begin position="26"/>
        <end position="46"/>
    </location>
</feature>